<accession>A0A0L0WF29</accession>
<dbReference type="Proteomes" id="UP000037267">
    <property type="component" value="Unassembled WGS sequence"/>
</dbReference>
<evidence type="ECO:0000313" key="2">
    <source>
        <dbReference type="Proteomes" id="UP000037267"/>
    </source>
</evidence>
<reference evidence="2" key="1">
    <citation type="submission" date="2015-07" db="EMBL/GenBank/DDBJ databases">
        <title>Draft genome sequence of the purine-degrading Gottschalkia purinilyticum DSM 1384 (formerly Clostridium purinilyticum).</title>
        <authorList>
            <person name="Poehlein A."/>
            <person name="Schiel-Bengelsdorf B."/>
            <person name="Bengelsdorf F.R."/>
            <person name="Daniel R."/>
            <person name="Duerre P."/>
        </authorList>
    </citation>
    <scope>NUCLEOTIDE SEQUENCE [LARGE SCALE GENOMIC DNA]</scope>
    <source>
        <strain evidence="2">DSM 1384</strain>
    </source>
</reference>
<dbReference type="AlphaFoldDB" id="A0A0L0WF29"/>
<proteinExistence type="predicted"/>
<dbReference type="EMBL" id="LGSS01000001">
    <property type="protein sequence ID" value="KNF10088.1"/>
    <property type="molecule type" value="Genomic_DNA"/>
</dbReference>
<protein>
    <submittedName>
        <fullName evidence="1">Uncharacterized protein</fullName>
    </submittedName>
</protein>
<keyword evidence="2" id="KW-1185">Reference proteome</keyword>
<sequence length="97" mass="11304">MKIKYIKDLIYGPEIYGKTGSLMSTEEFLFDEKGNVENYSFLLDGYGRSQERIRFVEIKPNVNKIYEKALNLVKNPSEDVIINHLKDHVEVKEVGTY</sequence>
<comment type="caution">
    <text evidence="1">The sequence shown here is derived from an EMBL/GenBank/DDBJ whole genome shotgun (WGS) entry which is preliminary data.</text>
</comment>
<gene>
    <name evidence="1" type="ORF">CLPU_1c02530</name>
</gene>
<evidence type="ECO:0000313" key="1">
    <source>
        <dbReference type="EMBL" id="KNF10088.1"/>
    </source>
</evidence>
<organism evidence="1 2">
    <name type="scientific">Gottschalkia purinilytica</name>
    <name type="common">Clostridium purinilyticum</name>
    <dbReference type="NCBI Taxonomy" id="1503"/>
    <lineage>
        <taxon>Bacteria</taxon>
        <taxon>Bacillati</taxon>
        <taxon>Bacillota</taxon>
        <taxon>Tissierellia</taxon>
        <taxon>Tissierellales</taxon>
        <taxon>Gottschalkiaceae</taxon>
        <taxon>Gottschalkia</taxon>
    </lineage>
</organism>
<dbReference type="RefSeq" id="WP_050353817.1">
    <property type="nucleotide sequence ID" value="NZ_LGSS01000001.1"/>
</dbReference>
<name>A0A0L0WF29_GOTPU</name>